<evidence type="ECO:0000313" key="2">
    <source>
        <dbReference type="Proteomes" id="UP000216173"/>
    </source>
</evidence>
<reference evidence="2" key="1">
    <citation type="submission" date="2017-07" db="EMBL/GenBank/DDBJ databases">
        <authorList>
            <person name="Boucher Y."/>
            <person name="Orata F.D."/>
        </authorList>
    </citation>
    <scope>NUCLEOTIDE SEQUENCE [LARGE SCALE GENOMIC DNA]</scope>
    <source>
        <strain evidence="2">OYP9E10</strain>
    </source>
</reference>
<protein>
    <submittedName>
        <fullName evidence="1">Uncharacterized protein</fullName>
    </submittedName>
</protein>
<dbReference type="EMBL" id="NMSH01000020">
    <property type="protein sequence ID" value="PAR20257.1"/>
    <property type="molecule type" value="Genomic_DNA"/>
</dbReference>
<dbReference type="Proteomes" id="UP000216173">
    <property type="component" value="Unassembled WGS sequence"/>
</dbReference>
<evidence type="ECO:0000313" key="1">
    <source>
        <dbReference type="EMBL" id="PAR20257.1"/>
    </source>
</evidence>
<accession>A0A271VQM8</accession>
<sequence>MLLFVDNDVVIKLAEYELLLSLHEIVSNSGHVVHVLESLPYVVGVNNPIRSNKVFSTESSLDQLKQFLDKAHLARIELVSTMQLINSIDDPNLDEGELTLIGCAMESEDPGFCSGDKRAIRAVNKLVSAQTLTLDHCIIIILEHTLHMLVRALGTDVLECVIRKPNVDKAVKLCFQGATVDTIEHAISALESYINDLKRKCPSLVFIELGDFI</sequence>
<comment type="caution">
    <text evidence="1">The sequence shown here is derived from an EMBL/GenBank/DDBJ whole genome shotgun (WGS) entry which is preliminary data.</text>
</comment>
<gene>
    <name evidence="1" type="ORF">CGU03_12880</name>
</gene>
<proteinExistence type="predicted"/>
<name>A0A271VQM8_VIBMT</name>
<dbReference type="RefSeq" id="WP_055043671.1">
    <property type="nucleotide sequence ID" value="NZ_CP035686.1"/>
</dbReference>
<dbReference type="AlphaFoldDB" id="A0A271VQM8"/>
<organism evidence="1 2">
    <name type="scientific">Vibrio metoecus</name>
    <dbReference type="NCBI Taxonomy" id="1481663"/>
    <lineage>
        <taxon>Bacteria</taxon>
        <taxon>Pseudomonadati</taxon>
        <taxon>Pseudomonadota</taxon>
        <taxon>Gammaproteobacteria</taxon>
        <taxon>Vibrionales</taxon>
        <taxon>Vibrionaceae</taxon>
        <taxon>Vibrio</taxon>
    </lineage>
</organism>